<dbReference type="EMBL" id="PITP01000724">
    <property type="protein sequence ID" value="PKD78359.1"/>
    <property type="molecule type" value="Genomic_DNA"/>
</dbReference>
<dbReference type="Proteomes" id="UP000233549">
    <property type="component" value="Unassembled WGS sequence"/>
</dbReference>
<evidence type="ECO:0000313" key="1">
    <source>
        <dbReference type="EMBL" id="PKD78359.1"/>
    </source>
</evidence>
<accession>A0AAP8HTJ2</accession>
<feature type="non-terminal residue" evidence="1">
    <location>
        <position position="51"/>
    </location>
</feature>
<name>A0AAP8HTJ2_ECOLX</name>
<sequence>MDSVPAAVAAPQRDLARQYAHVRDRSVQLAAPLSAEDAMLQSMADASPSKW</sequence>
<protein>
    <submittedName>
        <fullName evidence="1">Ergothioneine biosynthesis protein EgtB</fullName>
    </submittedName>
</protein>
<gene>
    <name evidence="1" type="ORF">CWS33_30700</name>
</gene>
<organism evidence="1 2">
    <name type="scientific">Escherichia coli</name>
    <dbReference type="NCBI Taxonomy" id="562"/>
    <lineage>
        <taxon>Bacteria</taxon>
        <taxon>Pseudomonadati</taxon>
        <taxon>Pseudomonadota</taxon>
        <taxon>Gammaproteobacteria</taxon>
        <taxon>Enterobacterales</taxon>
        <taxon>Enterobacteriaceae</taxon>
        <taxon>Escherichia</taxon>
    </lineage>
</organism>
<dbReference type="AlphaFoldDB" id="A0AAP8HTJ2"/>
<comment type="caution">
    <text evidence="1">The sequence shown here is derived from an EMBL/GenBank/DDBJ whole genome shotgun (WGS) entry which is preliminary data.</text>
</comment>
<reference evidence="1 2" key="1">
    <citation type="submission" date="2017-12" db="EMBL/GenBank/DDBJ databases">
        <title>Rapid rising of carbapenem-resistant Enterobacteriaceae(CRE) and emergence of colistin resistance genemcr-1 in CRE in the hospital of Henan, China.</title>
        <authorList>
            <person name="Sun Q."/>
            <person name="Zhang R."/>
            <person name="Li Y."/>
            <person name="Shen Y."/>
            <person name="Zhang Y."/>
            <person name="Yang J."/>
            <person name="Shu L."/>
            <person name="Zhou H."/>
            <person name="Wang Y."/>
            <person name="Wang B."/>
            <person name="Shen Z."/>
        </authorList>
    </citation>
    <scope>NUCLEOTIDE SEQUENCE [LARGE SCALE GENOMIC DNA]</scope>
    <source>
        <strain evidence="1 2">3512</strain>
    </source>
</reference>
<evidence type="ECO:0000313" key="2">
    <source>
        <dbReference type="Proteomes" id="UP000233549"/>
    </source>
</evidence>
<proteinExistence type="predicted"/>